<dbReference type="SFLD" id="SFLDS00029">
    <property type="entry name" value="Radical_SAM"/>
    <property type="match status" value="1"/>
</dbReference>
<protein>
    <submittedName>
        <fullName evidence="10">tRNA (N(6)-L-threonylcarbamoyladenosine(37)-C(2))-methylthiotransferase MtaB</fullName>
    </submittedName>
</protein>
<keyword evidence="5" id="KW-0479">Metal-binding</keyword>
<proteinExistence type="predicted"/>
<dbReference type="InterPro" id="IPR013848">
    <property type="entry name" value="Methylthiotransferase_N"/>
</dbReference>
<dbReference type="Gene3D" id="3.80.30.20">
    <property type="entry name" value="tm_1862 like domain"/>
    <property type="match status" value="1"/>
</dbReference>
<keyword evidence="6" id="KW-0408">Iron</keyword>
<dbReference type="SUPFAM" id="SSF102114">
    <property type="entry name" value="Radical SAM enzymes"/>
    <property type="match status" value="1"/>
</dbReference>
<dbReference type="RefSeq" id="WP_108911095.1">
    <property type="nucleotide sequence ID" value="NZ_CP021886.1"/>
</dbReference>
<organism evidence="10 11">
    <name type="scientific">Helicobacter apodemus</name>
    <dbReference type="NCBI Taxonomy" id="135569"/>
    <lineage>
        <taxon>Bacteria</taxon>
        <taxon>Pseudomonadati</taxon>
        <taxon>Campylobacterota</taxon>
        <taxon>Epsilonproteobacteria</taxon>
        <taxon>Campylobacterales</taxon>
        <taxon>Helicobacteraceae</taxon>
        <taxon>Helicobacter</taxon>
    </lineage>
</organism>
<dbReference type="InterPro" id="IPR020612">
    <property type="entry name" value="Methylthiotransferase_CS"/>
</dbReference>
<dbReference type="AlphaFoldDB" id="A0A2U8FEM6"/>
<dbReference type="PROSITE" id="PS51918">
    <property type="entry name" value="RADICAL_SAM"/>
    <property type="match status" value="1"/>
</dbReference>
<evidence type="ECO:0000256" key="7">
    <source>
        <dbReference type="ARBA" id="ARBA00023014"/>
    </source>
</evidence>
<dbReference type="Proteomes" id="UP000244890">
    <property type="component" value="Chromosome"/>
</dbReference>
<dbReference type="PROSITE" id="PS51449">
    <property type="entry name" value="MTTASE_N"/>
    <property type="match status" value="1"/>
</dbReference>
<dbReference type="GO" id="GO:0046872">
    <property type="term" value="F:metal ion binding"/>
    <property type="evidence" value="ECO:0007669"/>
    <property type="project" value="UniProtKB-KW"/>
</dbReference>
<dbReference type="InterPro" id="IPR023404">
    <property type="entry name" value="rSAM_horseshoe"/>
</dbReference>
<dbReference type="PANTHER" id="PTHR11918:SF45">
    <property type="entry name" value="THREONYLCARBAMOYLADENOSINE TRNA METHYLTHIOTRANSFERASE"/>
    <property type="match status" value="1"/>
</dbReference>
<dbReference type="SFLD" id="SFLDG01082">
    <property type="entry name" value="B12-binding_domain_containing"/>
    <property type="match status" value="1"/>
</dbReference>
<evidence type="ECO:0000256" key="3">
    <source>
        <dbReference type="ARBA" id="ARBA00022679"/>
    </source>
</evidence>
<keyword evidence="4" id="KW-0949">S-adenosyl-L-methionine</keyword>
<gene>
    <name evidence="10" type="ORF">CDV25_05450</name>
</gene>
<evidence type="ECO:0000256" key="6">
    <source>
        <dbReference type="ARBA" id="ARBA00023004"/>
    </source>
</evidence>
<keyword evidence="7" id="KW-0411">Iron-sulfur</keyword>
<dbReference type="Gene3D" id="3.40.50.12160">
    <property type="entry name" value="Methylthiotransferase, N-terminal domain"/>
    <property type="match status" value="1"/>
</dbReference>
<evidence type="ECO:0000256" key="2">
    <source>
        <dbReference type="ARBA" id="ARBA00022485"/>
    </source>
</evidence>
<feature type="domain" description="MTTase N-terminal" evidence="8">
    <location>
        <begin position="9"/>
        <end position="117"/>
    </location>
</feature>
<accession>A0A2U8FEM6</accession>
<evidence type="ECO:0000256" key="4">
    <source>
        <dbReference type="ARBA" id="ARBA00022691"/>
    </source>
</evidence>
<dbReference type="InterPro" id="IPR038135">
    <property type="entry name" value="Methylthiotransferase_N_sf"/>
</dbReference>
<keyword evidence="3 10" id="KW-0808">Transferase</keyword>
<evidence type="ECO:0000256" key="5">
    <source>
        <dbReference type="ARBA" id="ARBA00022723"/>
    </source>
</evidence>
<evidence type="ECO:0000313" key="10">
    <source>
        <dbReference type="EMBL" id="AWI34267.1"/>
    </source>
</evidence>
<evidence type="ECO:0000256" key="1">
    <source>
        <dbReference type="ARBA" id="ARBA00001966"/>
    </source>
</evidence>
<comment type="cofactor">
    <cofactor evidence="1">
        <name>[4Fe-4S] cluster</name>
        <dbReference type="ChEBI" id="CHEBI:49883"/>
    </cofactor>
</comment>
<evidence type="ECO:0000313" key="11">
    <source>
        <dbReference type="Proteomes" id="UP000244890"/>
    </source>
</evidence>
<dbReference type="PROSITE" id="PS01278">
    <property type="entry name" value="MTTASE_RADICAL"/>
    <property type="match status" value="1"/>
</dbReference>
<dbReference type="GO" id="GO:0035598">
    <property type="term" value="F:tRNA (N(6)-L-threonylcarbamoyladenosine(37)-C(2))-methylthiotransferase activity"/>
    <property type="evidence" value="ECO:0007669"/>
    <property type="project" value="TreeGrafter"/>
</dbReference>
<name>A0A2U8FEM6_9HELI</name>
<keyword evidence="2" id="KW-0004">4Fe-4S</keyword>
<dbReference type="KEGG" id="had:CDV25_05450"/>
<dbReference type="InterPro" id="IPR005839">
    <property type="entry name" value="Methylthiotransferase"/>
</dbReference>
<dbReference type="InterPro" id="IPR006638">
    <property type="entry name" value="Elp3/MiaA/NifB-like_rSAM"/>
</dbReference>
<dbReference type="NCBIfam" id="TIGR00089">
    <property type="entry name" value="MiaB/RimO family radical SAM methylthiotransferase"/>
    <property type="match status" value="1"/>
</dbReference>
<dbReference type="InterPro" id="IPR006467">
    <property type="entry name" value="MiaB-like_bact"/>
</dbReference>
<dbReference type="NCBIfam" id="TIGR01579">
    <property type="entry name" value="MiaB-like-C"/>
    <property type="match status" value="1"/>
</dbReference>
<evidence type="ECO:0000259" key="8">
    <source>
        <dbReference type="PROSITE" id="PS51449"/>
    </source>
</evidence>
<sequence length="428" mass="48847">MIADTLRKPKVYFKTFGCRTNLFDTQVMMNALRDFIQTPYEEDSDIIIVNSCTVTNGADSGVRNYINRLQNEGKKIYFTGCGVKTQGESLLQKGLVFGVFGHSFKEQINELLKQSKSFYLQDDLENLDSTIITDFIGKSRAFIKIQEGCNFACSYCIIPSVRGKARSFSKEKILQQITTLCQKGFSEFILTGTNMGSWGIESKQSISTLLQDICQIDGVKRLRLGSLEPSQINGAFFEILANPKIERHLHIALQHTSPFMLKLMNRQNTYSKDYLLFEKLSKMGFALGSDYIIGHPQESQKIWEEALENFRALPLTHLHSFIYSPRDGTPSSTLKRDVRGNIAKERQKQLEVIVANNNLAMRQKLQQSNTPLNILIESQKVVENQTLYSGLDEYYNRIEITSKMPISKDCWIKVTHFTAKEDKNYAQI</sequence>
<dbReference type="SMART" id="SM00729">
    <property type="entry name" value="Elp3"/>
    <property type="match status" value="1"/>
</dbReference>
<dbReference type="GO" id="GO:0051539">
    <property type="term" value="F:4 iron, 4 sulfur cluster binding"/>
    <property type="evidence" value="ECO:0007669"/>
    <property type="project" value="UniProtKB-KW"/>
</dbReference>
<dbReference type="Pfam" id="PF00919">
    <property type="entry name" value="UPF0004"/>
    <property type="match status" value="1"/>
</dbReference>
<reference evidence="10 11" key="1">
    <citation type="submission" date="2017-06" db="EMBL/GenBank/DDBJ databases">
        <title>Complete genome of Helicobacter apodemus.</title>
        <authorList>
            <person name="Cho S."/>
        </authorList>
    </citation>
    <scope>NUCLEOTIDE SEQUENCE [LARGE SCALE GENOMIC DNA]</scope>
    <source>
        <strain evidence="11">SNUVETPUB-15-01</strain>
    </source>
</reference>
<evidence type="ECO:0000259" key="9">
    <source>
        <dbReference type="PROSITE" id="PS51918"/>
    </source>
</evidence>
<feature type="domain" description="Radical SAM core" evidence="9">
    <location>
        <begin position="135"/>
        <end position="360"/>
    </location>
</feature>
<dbReference type="PANTHER" id="PTHR11918">
    <property type="entry name" value="RADICAL SAM PROTEINS"/>
    <property type="match status" value="1"/>
</dbReference>
<dbReference type="Pfam" id="PF04055">
    <property type="entry name" value="Radical_SAM"/>
    <property type="match status" value="1"/>
</dbReference>
<dbReference type="InterPro" id="IPR058240">
    <property type="entry name" value="rSAM_sf"/>
</dbReference>
<dbReference type="EMBL" id="CP021886">
    <property type="protein sequence ID" value="AWI34267.1"/>
    <property type="molecule type" value="Genomic_DNA"/>
</dbReference>
<dbReference type="OrthoDB" id="9805215at2"/>
<dbReference type="InterPro" id="IPR007197">
    <property type="entry name" value="rSAM"/>
</dbReference>